<dbReference type="Proteomes" id="UP000510822">
    <property type="component" value="Chromosome"/>
</dbReference>
<dbReference type="AlphaFoldDB" id="A0A7D5VBW0"/>
<keyword evidence="3" id="KW-1185">Reference proteome</keyword>
<evidence type="ECO:0000256" key="1">
    <source>
        <dbReference type="SAM" id="Phobius"/>
    </source>
</evidence>
<evidence type="ECO:0000313" key="2">
    <source>
        <dbReference type="EMBL" id="QLI82752.1"/>
    </source>
</evidence>
<keyword evidence="1" id="KW-0472">Membrane</keyword>
<evidence type="ECO:0000313" key="3">
    <source>
        <dbReference type="Proteomes" id="UP000510822"/>
    </source>
</evidence>
<name>A0A7D5VBW0_9NEIS</name>
<organism evidence="2 3">
    <name type="scientific">Chitinibacter fontanus</name>
    <dbReference type="NCBI Taxonomy" id="1737446"/>
    <lineage>
        <taxon>Bacteria</taxon>
        <taxon>Pseudomonadati</taxon>
        <taxon>Pseudomonadota</taxon>
        <taxon>Betaproteobacteria</taxon>
        <taxon>Neisseriales</taxon>
        <taxon>Chitinibacteraceae</taxon>
        <taxon>Chitinibacter</taxon>
    </lineage>
</organism>
<dbReference type="RefSeq" id="WP_180306828.1">
    <property type="nucleotide sequence ID" value="NZ_CP058952.1"/>
</dbReference>
<feature type="transmembrane region" description="Helical" evidence="1">
    <location>
        <begin position="55"/>
        <end position="74"/>
    </location>
</feature>
<dbReference type="EMBL" id="CP058952">
    <property type="protein sequence ID" value="QLI82752.1"/>
    <property type="molecule type" value="Genomic_DNA"/>
</dbReference>
<sequence length="111" mass="13289">MATIVEYSWSWTTASFIVLSAIADWVVRTRIKTHHLEVYHLLGLSKRWGKREEEGSEYTSWLFTSWLFMFRYLSLNDNTLSFYCLLSKILYLITIYFLFTEPIFYESVTTT</sequence>
<keyword evidence="1" id="KW-1133">Transmembrane helix</keyword>
<gene>
    <name evidence="2" type="ORF">HZU75_15170</name>
</gene>
<feature type="transmembrane region" description="Helical" evidence="1">
    <location>
        <begin position="80"/>
        <end position="99"/>
    </location>
</feature>
<proteinExistence type="predicted"/>
<reference evidence="2 3" key="1">
    <citation type="journal article" date="2016" name="Int. J. Syst. Evol. Microbiol.">
        <title>Chitinibacter fontanus sp. nov., isolated from a spring.</title>
        <authorList>
            <person name="Sheu S.Y."/>
            <person name="Li Y.S."/>
            <person name="Young C.C."/>
            <person name="Chen W.M."/>
        </authorList>
    </citation>
    <scope>NUCLEOTIDE SEQUENCE [LARGE SCALE GENOMIC DNA]</scope>
    <source>
        <strain evidence="2 3">STM-7</strain>
    </source>
</reference>
<accession>A0A7D5VBW0</accession>
<feature type="transmembrane region" description="Helical" evidence="1">
    <location>
        <begin position="6"/>
        <end position="27"/>
    </location>
</feature>
<keyword evidence="1" id="KW-0812">Transmembrane</keyword>
<dbReference type="KEGG" id="cfon:HZU75_15170"/>
<protein>
    <submittedName>
        <fullName evidence="2">Uncharacterized protein</fullName>
    </submittedName>
</protein>